<dbReference type="Proteomes" id="UP000012081">
    <property type="component" value="Unassembled WGS sequence"/>
</dbReference>
<dbReference type="SUPFAM" id="SSF53271">
    <property type="entry name" value="PRTase-like"/>
    <property type="match status" value="1"/>
</dbReference>
<dbReference type="AlphaFoldDB" id="M8D7P1"/>
<dbReference type="PANTHER" id="PTHR47505:SF1">
    <property type="entry name" value="DNA UTILIZATION PROTEIN YHGH"/>
    <property type="match status" value="1"/>
</dbReference>
<dbReference type="PANTHER" id="PTHR47505">
    <property type="entry name" value="DNA UTILIZATION PROTEIN YHGH"/>
    <property type="match status" value="1"/>
</dbReference>
<proteinExistence type="inferred from homology"/>
<dbReference type="InterPro" id="IPR029057">
    <property type="entry name" value="PRTase-like"/>
</dbReference>
<dbReference type="EMBL" id="APBN01000004">
    <property type="protein sequence ID" value="EMT52264.1"/>
    <property type="molecule type" value="Genomic_DNA"/>
</dbReference>
<accession>M8D7P1</accession>
<reference evidence="2 3" key="1">
    <citation type="submission" date="2013-03" db="EMBL/GenBank/DDBJ databases">
        <title>Assembly of a new bacterial strain Brevibacillus borstelensis AK1.</title>
        <authorList>
            <person name="Rajan I."/>
            <person name="PoliReddy D."/>
            <person name="Sugumar T."/>
            <person name="Rathinam K."/>
            <person name="Alqarawi S."/>
            <person name="Khalil A.B."/>
            <person name="Sivakumar N."/>
        </authorList>
    </citation>
    <scope>NUCLEOTIDE SEQUENCE [LARGE SCALE GENOMIC DNA]</scope>
    <source>
        <strain evidence="2 3">AK1</strain>
    </source>
</reference>
<evidence type="ECO:0000313" key="3">
    <source>
        <dbReference type="Proteomes" id="UP000012081"/>
    </source>
</evidence>
<evidence type="ECO:0000313" key="2">
    <source>
        <dbReference type="EMBL" id="EMT52264.1"/>
    </source>
</evidence>
<keyword evidence="3" id="KW-1185">Reference proteome</keyword>
<dbReference type="Gene3D" id="3.40.50.2020">
    <property type="match status" value="1"/>
</dbReference>
<dbReference type="InterPro" id="IPR000836">
    <property type="entry name" value="PRTase_dom"/>
</dbReference>
<evidence type="ECO:0000256" key="1">
    <source>
        <dbReference type="ARBA" id="ARBA00008007"/>
    </source>
</evidence>
<protein>
    <submittedName>
        <fullName evidence="2">Uncharacterized protein</fullName>
    </submittedName>
</protein>
<dbReference type="InterPro" id="IPR051910">
    <property type="entry name" value="ComF/GntX_DNA_util-trans"/>
</dbReference>
<name>M8D7P1_9BACL</name>
<comment type="similarity">
    <text evidence="1">Belongs to the ComF/GntX family.</text>
</comment>
<organism evidence="2 3">
    <name type="scientific">Brevibacillus borstelensis AK1</name>
    <dbReference type="NCBI Taxonomy" id="1300222"/>
    <lineage>
        <taxon>Bacteria</taxon>
        <taxon>Bacillati</taxon>
        <taxon>Bacillota</taxon>
        <taxon>Bacilli</taxon>
        <taxon>Bacillales</taxon>
        <taxon>Paenibacillaceae</taxon>
        <taxon>Brevibacillus</taxon>
    </lineage>
</organism>
<comment type="caution">
    <text evidence="2">The sequence shown here is derived from an EMBL/GenBank/DDBJ whole genome shotgun (WGS) entry which is preliminary data.</text>
</comment>
<sequence>MCKDCLAVQEKGNSLLRNRGLLPYDECGKAMLSRFKYRGDERMAAFFSALLAIEYYRSYHSAGFSCLSEVPLHESRLSDRGFNQMELVADGLSKRIGIPYIPLLKRSKQTAKLSQQRGKREREENMRGAFTCMYTGSQIGGIIRKQVREVLIVDDIYTTGSTLRACAAAIREALGHTCQVSALTCFR</sequence>
<gene>
    <name evidence="2" type="ORF">I532_11444</name>
</gene>
<dbReference type="PATRIC" id="fig|1300222.3.peg.2387"/>
<dbReference type="STRING" id="1300222.I532_11444"/>
<dbReference type="CDD" id="cd06223">
    <property type="entry name" value="PRTases_typeI"/>
    <property type="match status" value="1"/>
</dbReference>